<feature type="transmembrane region" description="Helical" evidence="10">
    <location>
        <begin position="83"/>
        <end position="104"/>
    </location>
</feature>
<proteinExistence type="predicted"/>
<keyword evidence="5 10" id="KW-1133">Transmembrane helix</keyword>
<dbReference type="EMBL" id="AGVV01000036">
    <property type="protein sequence ID" value="EHK76496.1"/>
    <property type="molecule type" value="Genomic_DNA"/>
</dbReference>
<feature type="transmembrane region" description="Helical" evidence="10">
    <location>
        <begin position="336"/>
        <end position="357"/>
    </location>
</feature>
<evidence type="ECO:0000256" key="7">
    <source>
        <dbReference type="ARBA" id="ARBA00023065"/>
    </source>
</evidence>
<keyword evidence="4 10" id="KW-0812">Transmembrane</keyword>
<evidence type="ECO:0000313" key="13">
    <source>
        <dbReference type="Proteomes" id="UP000004038"/>
    </source>
</evidence>
<evidence type="ECO:0000256" key="4">
    <source>
        <dbReference type="ARBA" id="ARBA00022692"/>
    </source>
</evidence>
<reference evidence="12 13" key="1">
    <citation type="journal article" date="2012" name="J. Bacteriol.">
        <title>Draft Genome Sequence of Sinorhizobium meliloti CCNWSX0020, a Nitrogen-Fixing Symbiont with Copper Tolerance Capability Isolated from Lead-Zinc Mine Tailings.</title>
        <authorList>
            <person name="Li Z."/>
            <person name="Ma Z."/>
            <person name="Hao X."/>
            <person name="Wei G."/>
        </authorList>
    </citation>
    <scope>NUCLEOTIDE SEQUENCE [LARGE SCALE GENOMIC DNA]</scope>
    <source>
        <strain evidence="12 13">CCNWSX0020</strain>
    </source>
</reference>
<evidence type="ECO:0000256" key="6">
    <source>
        <dbReference type="ARBA" id="ARBA00023053"/>
    </source>
</evidence>
<dbReference type="InterPro" id="IPR018422">
    <property type="entry name" value="Cation/H_exchanger_CPA1"/>
</dbReference>
<dbReference type="Pfam" id="PF00999">
    <property type="entry name" value="Na_H_Exchanger"/>
    <property type="match status" value="1"/>
</dbReference>
<evidence type="ECO:0000256" key="8">
    <source>
        <dbReference type="ARBA" id="ARBA00023136"/>
    </source>
</evidence>
<dbReference type="Proteomes" id="UP000004038">
    <property type="component" value="Unassembled WGS sequence"/>
</dbReference>
<dbReference type="PANTHER" id="PTHR10110">
    <property type="entry name" value="SODIUM/HYDROGEN EXCHANGER"/>
    <property type="match status" value="1"/>
</dbReference>
<feature type="transmembrane region" description="Helical" evidence="10">
    <location>
        <begin position="257"/>
        <end position="283"/>
    </location>
</feature>
<feature type="transmembrane region" description="Helical" evidence="10">
    <location>
        <begin position="150"/>
        <end position="170"/>
    </location>
</feature>
<dbReference type="Gene3D" id="6.10.140.1330">
    <property type="match status" value="1"/>
</dbReference>
<dbReference type="GO" id="GO:0015385">
    <property type="term" value="F:sodium:proton antiporter activity"/>
    <property type="evidence" value="ECO:0007669"/>
    <property type="project" value="InterPro"/>
</dbReference>
<evidence type="ECO:0000256" key="10">
    <source>
        <dbReference type="SAM" id="Phobius"/>
    </source>
</evidence>
<feature type="transmembrane region" description="Helical" evidence="10">
    <location>
        <begin position="295"/>
        <end position="315"/>
    </location>
</feature>
<keyword evidence="7" id="KW-0406">Ion transport</keyword>
<feature type="transmembrane region" description="Helical" evidence="10">
    <location>
        <begin position="369"/>
        <end position="390"/>
    </location>
</feature>
<feature type="transmembrane region" description="Helical" evidence="10">
    <location>
        <begin position="176"/>
        <end position="197"/>
    </location>
</feature>
<dbReference type="GO" id="GO:0015386">
    <property type="term" value="F:potassium:proton antiporter activity"/>
    <property type="evidence" value="ECO:0007669"/>
    <property type="project" value="TreeGrafter"/>
</dbReference>
<dbReference type="PANTHER" id="PTHR10110:SF86">
    <property type="entry name" value="SODIUM_HYDROGEN EXCHANGER 7"/>
    <property type="match status" value="1"/>
</dbReference>
<dbReference type="GO" id="GO:0051453">
    <property type="term" value="P:regulation of intracellular pH"/>
    <property type="evidence" value="ECO:0007669"/>
    <property type="project" value="TreeGrafter"/>
</dbReference>
<evidence type="ECO:0000313" key="12">
    <source>
        <dbReference type="EMBL" id="EHK76496.1"/>
    </source>
</evidence>
<keyword evidence="9" id="KW-0739">Sodium transport</keyword>
<gene>
    <name evidence="12" type="ORF">SM0020_18147</name>
</gene>
<name>H0G2D9_RHIML</name>
<dbReference type="GO" id="GO:0098719">
    <property type="term" value="P:sodium ion import across plasma membrane"/>
    <property type="evidence" value="ECO:0007669"/>
    <property type="project" value="TreeGrafter"/>
</dbReference>
<dbReference type="AlphaFoldDB" id="H0G2D9"/>
<accession>H0G2D9</accession>
<evidence type="ECO:0000256" key="2">
    <source>
        <dbReference type="ARBA" id="ARBA00022448"/>
    </source>
</evidence>
<sequence>MHFFESLLTLGFIAVALLYVSSRVGAPYPSVLAISGVAVAFLPWAPEFGFDPQLALALFVAPALLDAAYDFHPKTLQRHWKDMLALAVFAVVLTTVAVGAIAHWYGGLPIAAAIALGALVAPPDAAAAAAMLGRLPVPRRAVAILQGESLLNDATALLIFTAAVGTQMGGSFSVSLILAAPAAILLGMVVAAIYTSLTRDLRDSLGGVLASFTVTFGLWVLAERLHVSAVLAVVAFAMTVASVLYRQQTARSRIHSYAVWTTAVFFLNVVAFLLMGFLARSIFAQLSPEEVWPSVRFAMSVLVVVVLVRMAWVLTYTWLRHHGRLAVGERLAQTKLAVVVGWCGMRGLVTMAAALSVPLQFPYREQIQLGALAVVLGTLVLQGLTLSPLVKLMRVAKDKSFEAEFGDARASVLEAAITRLELIDNEDAAKMAQHYRTELASAAIGKDEQGAARRELKLAAIGAMRQKLHELRGKAAIEDDIYHALEEELDWDELAASPRGRLAISDG</sequence>
<feature type="transmembrane region" description="Helical" evidence="10">
    <location>
        <begin position="204"/>
        <end position="221"/>
    </location>
</feature>
<keyword evidence="2" id="KW-0813">Transport</keyword>
<protein>
    <submittedName>
        <fullName evidence="12">Na+/H+ antiporter</fullName>
    </submittedName>
</protein>
<feature type="transmembrane region" description="Helical" evidence="10">
    <location>
        <begin position="54"/>
        <end position="71"/>
    </location>
</feature>
<dbReference type="InterPro" id="IPR006153">
    <property type="entry name" value="Cation/H_exchanger_TM"/>
</dbReference>
<evidence type="ECO:0000256" key="9">
    <source>
        <dbReference type="ARBA" id="ARBA00023201"/>
    </source>
</evidence>
<feature type="transmembrane region" description="Helical" evidence="10">
    <location>
        <begin position="227"/>
        <end position="245"/>
    </location>
</feature>
<feature type="transmembrane region" description="Helical" evidence="10">
    <location>
        <begin position="110"/>
        <end position="130"/>
    </location>
</feature>
<evidence type="ECO:0000256" key="5">
    <source>
        <dbReference type="ARBA" id="ARBA00022989"/>
    </source>
</evidence>
<keyword evidence="8 10" id="KW-0472">Membrane</keyword>
<feature type="domain" description="Cation/H+ exchanger transmembrane" evidence="11">
    <location>
        <begin position="13"/>
        <end position="391"/>
    </location>
</feature>
<dbReference type="GO" id="GO:0005886">
    <property type="term" value="C:plasma membrane"/>
    <property type="evidence" value="ECO:0007669"/>
    <property type="project" value="UniProtKB-SubCell"/>
</dbReference>
<evidence type="ECO:0000256" key="1">
    <source>
        <dbReference type="ARBA" id="ARBA00004651"/>
    </source>
</evidence>
<organism evidence="12 13">
    <name type="scientific">Sinorhizobium meliloti CCNWSX0020</name>
    <dbReference type="NCBI Taxonomy" id="1107881"/>
    <lineage>
        <taxon>Bacteria</taxon>
        <taxon>Pseudomonadati</taxon>
        <taxon>Pseudomonadota</taxon>
        <taxon>Alphaproteobacteria</taxon>
        <taxon>Hyphomicrobiales</taxon>
        <taxon>Rhizobiaceae</taxon>
        <taxon>Sinorhizobium/Ensifer group</taxon>
        <taxon>Sinorhizobium</taxon>
    </lineage>
</organism>
<keyword evidence="6" id="KW-0915">Sodium</keyword>
<evidence type="ECO:0000256" key="3">
    <source>
        <dbReference type="ARBA" id="ARBA00022475"/>
    </source>
</evidence>
<comment type="subcellular location">
    <subcellularLocation>
        <location evidence="1">Cell membrane</location>
        <topology evidence="1">Multi-pass membrane protein</topology>
    </subcellularLocation>
</comment>
<dbReference type="PATRIC" id="fig|1107881.3.peg.3693"/>
<evidence type="ECO:0000259" key="11">
    <source>
        <dbReference type="Pfam" id="PF00999"/>
    </source>
</evidence>
<keyword evidence="3" id="KW-1003">Cell membrane</keyword>
<dbReference type="RefSeq" id="WP_003530826.1">
    <property type="nucleotide sequence ID" value="NZ_AGVV01000036.1"/>
</dbReference>